<dbReference type="AlphaFoldDB" id="A0A833R421"/>
<dbReference type="OrthoDB" id="1866990at2759"/>
<keyword evidence="1" id="KW-0175">Coiled coil</keyword>
<evidence type="ECO:0000313" key="2">
    <source>
        <dbReference type="EMBL" id="KAF3338035.1"/>
    </source>
</evidence>
<protein>
    <submittedName>
        <fullName evidence="2">Uncharacterized protein</fullName>
    </submittedName>
</protein>
<evidence type="ECO:0000256" key="1">
    <source>
        <dbReference type="SAM" id="Coils"/>
    </source>
</evidence>
<feature type="coiled-coil region" evidence="1">
    <location>
        <begin position="127"/>
        <end position="185"/>
    </location>
</feature>
<name>A0A833R421_9POAL</name>
<comment type="caution">
    <text evidence="2">The sequence shown here is derived from an EMBL/GenBank/DDBJ whole genome shotgun (WGS) entry which is preliminary data.</text>
</comment>
<sequence length="319" mass="36270">MMNDTNAAYLVSRSEHRADDGAEEQACTCKFSLKWKHGPKMGKNDTAGAENICLIQELPVEDPVLEEFIDSARKSQEESMANLMNQGGNSGANLSTSNLREPIDVYYSDGSPHHQVDDVIGQTGDSIGTLGEEKDALEDRCSQAEAEVARLKAKIADMEEQARAASAWEKEKSELERKVEHLEEVLAEELYCQKEMERYEGLLAEELYFRKETERYEGLLQELNAQLQIFKAQMQVAKAEREQAILALYEIEAKLKGKRYKVGMSASEWKIPEHLTLPPSETVLSTIRNSQEFAPFRRQIEKEIHEHLMKQYNARSPLK</sequence>
<feature type="coiled-coil region" evidence="1">
    <location>
        <begin position="213"/>
        <end position="240"/>
    </location>
</feature>
<reference evidence="2" key="1">
    <citation type="submission" date="2020-01" db="EMBL/GenBank/DDBJ databases">
        <title>Genome sequence of Kobresia littledalei, the first chromosome-level genome in the family Cyperaceae.</title>
        <authorList>
            <person name="Qu G."/>
        </authorList>
    </citation>
    <scope>NUCLEOTIDE SEQUENCE</scope>
    <source>
        <strain evidence="2">C.B.Clarke</strain>
        <tissue evidence="2">Leaf</tissue>
    </source>
</reference>
<dbReference type="Proteomes" id="UP000623129">
    <property type="component" value="Unassembled WGS sequence"/>
</dbReference>
<organism evidence="2 3">
    <name type="scientific">Carex littledalei</name>
    <dbReference type="NCBI Taxonomy" id="544730"/>
    <lineage>
        <taxon>Eukaryota</taxon>
        <taxon>Viridiplantae</taxon>
        <taxon>Streptophyta</taxon>
        <taxon>Embryophyta</taxon>
        <taxon>Tracheophyta</taxon>
        <taxon>Spermatophyta</taxon>
        <taxon>Magnoliopsida</taxon>
        <taxon>Liliopsida</taxon>
        <taxon>Poales</taxon>
        <taxon>Cyperaceae</taxon>
        <taxon>Cyperoideae</taxon>
        <taxon>Cariceae</taxon>
        <taxon>Carex</taxon>
        <taxon>Carex subgen. Euthyceras</taxon>
    </lineage>
</organism>
<dbReference type="EMBL" id="SWLB01000006">
    <property type="protein sequence ID" value="KAF3338035.1"/>
    <property type="molecule type" value="Genomic_DNA"/>
</dbReference>
<proteinExistence type="predicted"/>
<keyword evidence="3" id="KW-1185">Reference proteome</keyword>
<dbReference type="PANTHER" id="PTHR36384:SF1">
    <property type="entry name" value="SAWADEE PROTEIN"/>
    <property type="match status" value="1"/>
</dbReference>
<accession>A0A833R421</accession>
<gene>
    <name evidence="2" type="ORF">FCM35_KLT18622</name>
</gene>
<dbReference type="PANTHER" id="PTHR36384">
    <property type="entry name" value="SAWADEE PROTEIN"/>
    <property type="match status" value="1"/>
</dbReference>
<evidence type="ECO:0000313" key="3">
    <source>
        <dbReference type="Proteomes" id="UP000623129"/>
    </source>
</evidence>